<evidence type="ECO:0000313" key="2">
    <source>
        <dbReference type="EnsemblPlants" id="KQL06353"/>
    </source>
</evidence>
<reference evidence="2" key="2">
    <citation type="submission" date="2018-08" db="UniProtKB">
        <authorList>
            <consortium name="EnsemblPlants"/>
        </authorList>
    </citation>
    <scope>IDENTIFICATION</scope>
    <source>
        <strain evidence="2">Yugu1</strain>
    </source>
</reference>
<evidence type="ECO:0000256" key="1">
    <source>
        <dbReference type="SAM" id="MobiDB-lite"/>
    </source>
</evidence>
<organism evidence="2 3">
    <name type="scientific">Setaria italica</name>
    <name type="common">Foxtail millet</name>
    <name type="synonym">Panicum italicum</name>
    <dbReference type="NCBI Taxonomy" id="4555"/>
    <lineage>
        <taxon>Eukaryota</taxon>
        <taxon>Viridiplantae</taxon>
        <taxon>Streptophyta</taxon>
        <taxon>Embryophyta</taxon>
        <taxon>Tracheophyta</taxon>
        <taxon>Spermatophyta</taxon>
        <taxon>Magnoliopsida</taxon>
        <taxon>Liliopsida</taxon>
        <taxon>Poales</taxon>
        <taxon>Poaceae</taxon>
        <taxon>PACMAD clade</taxon>
        <taxon>Panicoideae</taxon>
        <taxon>Panicodae</taxon>
        <taxon>Paniceae</taxon>
        <taxon>Cenchrinae</taxon>
        <taxon>Setaria</taxon>
    </lineage>
</organism>
<dbReference type="Gramene" id="KQL06353">
    <property type="protein sequence ID" value="KQL06353"/>
    <property type="gene ID" value="SETIT_003648mg"/>
</dbReference>
<dbReference type="HOGENOM" id="CLU_2853970_0_0_1"/>
<protein>
    <submittedName>
        <fullName evidence="2">Uncharacterized protein</fullName>
    </submittedName>
</protein>
<evidence type="ECO:0000313" key="3">
    <source>
        <dbReference type="Proteomes" id="UP000004995"/>
    </source>
</evidence>
<proteinExistence type="predicted"/>
<dbReference type="EnsemblPlants" id="KQL06353">
    <property type="protein sequence ID" value="KQL06353"/>
    <property type="gene ID" value="SETIT_003648mg"/>
</dbReference>
<keyword evidence="3" id="KW-1185">Reference proteome</keyword>
<dbReference type="InParanoid" id="K3XP25"/>
<reference evidence="3" key="1">
    <citation type="journal article" date="2012" name="Nat. Biotechnol.">
        <title>Reference genome sequence of the model plant Setaria.</title>
        <authorList>
            <person name="Bennetzen J.L."/>
            <person name="Schmutz J."/>
            <person name="Wang H."/>
            <person name="Percifield R."/>
            <person name="Hawkins J."/>
            <person name="Pontaroli A.C."/>
            <person name="Estep M."/>
            <person name="Feng L."/>
            <person name="Vaughn J.N."/>
            <person name="Grimwood J."/>
            <person name="Jenkins J."/>
            <person name="Barry K."/>
            <person name="Lindquist E."/>
            <person name="Hellsten U."/>
            <person name="Deshpande S."/>
            <person name="Wang X."/>
            <person name="Wu X."/>
            <person name="Mitros T."/>
            <person name="Triplett J."/>
            <person name="Yang X."/>
            <person name="Ye C.Y."/>
            <person name="Mauro-Herrera M."/>
            <person name="Wang L."/>
            <person name="Li P."/>
            <person name="Sharma M."/>
            <person name="Sharma R."/>
            <person name="Ronald P.C."/>
            <person name="Panaud O."/>
            <person name="Kellogg E.A."/>
            <person name="Brutnell T.P."/>
            <person name="Doust A.N."/>
            <person name="Tuskan G.A."/>
            <person name="Rokhsar D."/>
            <person name="Devos K.M."/>
        </authorList>
    </citation>
    <scope>NUCLEOTIDE SEQUENCE [LARGE SCALE GENOMIC DNA]</scope>
    <source>
        <strain evidence="3">cv. Yugu1</strain>
    </source>
</reference>
<dbReference type="AlphaFoldDB" id="K3XP25"/>
<dbReference type="EMBL" id="AGNK02003245">
    <property type="status" value="NOT_ANNOTATED_CDS"/>
    <property type="molecule type" value="Genomic_DNA"/>
</dbReference>
<name>K3XP25_SETIT</name>
<feature type="region of interest" description="Disordered" evidence="1">
    <location>
        <begin position="20"/>
        <end position="48"/>
    </location>
</feature>
<sequence length="65" mass="7653">MTQSYTILFPKLHLQPFNFKQSTQRGFKSRKYKRRGSEVHPRPHSSNQATAKLLKSHYIVLEPIV</sequence>
<dbReference type="Proteomes" id="UP000004995">
    <property type="component" value="Unassembled WGS sequence"/>
</dbReference>
<accession>K3XP25</accession>